<dbReference type="Proteomes" id="UP000674217">
    <property type="component" value="Unassembled WGS sequence"/>
</dbReference>
<gene>
    <name evidence="1" type="ORF">J3S90_12220</name>
</gene>
<evidence type="ECO:0000313" key="2">
    <source>
        <dbReference type="Proteomes" id="UP000674217"/>
    </source>
</evidence>
<keyword evidence="2" id="KW-1185">Reference proteome</keyword>
<proteinExistence type="predicted"/>
<name>A0ABS5CVC3_9FLAO</name>
<organism evidence="1 2">
    <name type="scientific">Flavobacterium flabelliforme</name>
    <dbReference type="NCBI Taxonomy" id="2816119"/>
    <lineage>
        <taxon>Bacteria</taxon>
        <taxon>Pseudomonadati</taxon>
        <taxon>Bacteroidota</taxon>
        <taxon>Flavobacteriia</taxon>
        <taxon>Flavobacteriales</taxon>
        <taxon>Flavobacteriaceae</taxon>
        <taxon>Flavobacterium</taxon>
    </lineage>
</organism>
<comment type="caution">
    <text evidence="1">The sequence shown here is derived from an EMBL/GenBank/DDBJ whole genome shotgun (WGS) entry which is preliminary data.</text>
</comment>
<dbReference type="PROSITE" id="PS51257">
    <property type="entry name" value="PROKAR_LIPOPROTEIN"/>
    <property type="match status" value="1"/>
</dbReference>
<accession>A0ABS5CVC3</accession>
<evidence type="ECO:0008006" key="3">
    <source>
        <dbReference type="Google" id="ProtNLM"/>
    </source>
</evidence>
<reference evidence="1 2" key="1">
    <citation type="submission" date="2021-03" db="EMBL/GenBank/DDBJ databases">
        <title>Flavobacterium Flabelliformis Sp. Nov. And Flavobacterium Geliluteum Sp. Nov., Two Novel Multidrug Resistant Psychrophilic Species Isolated From Antarctica.</title>
        <authorList>
            <person name="Kralova S."/>
            <person name="Busse H.J."/>
            <person name="Bezdicek M."/>
            <person name="Nykrynova M."/>
            <person name="Kroupova E."/>
            <person name="Krsek D."/>
            <person name="Sedlacek I."/>
        </authorList>
    </citation>
    <scope>NUCLEOTIDE SEQUENCE [LARGE SCALE GENOMIC DNA]</scope>
    <source>
        <strain evidence="1 2">P4023</strain>
    </source>
</reference>
<protein>
    <recommendedName>
        <fullName evidence="3">Lipoprotein</fullName>
    </recommendedName>
</protein>
<dbReference type="EMBL" id="JAGFBU010000004">
    <property type="protein sequence ID" value="MBP4142567.1"/>
    <property type="molecule type" value="Genomic_DNA"/>
</dbReference>
<sequence length="302" mass="36187">MRINSRLLALLYFFLTLTFCSCDEKKKNISIETKQLGKKETIKTSNVNENDNNKNDYYENFKIEKENTIENLKNISKSDANNLYVNYCKINAKIINKINENEQIALEKFYYDDANSKNIIRKLNTKLLNIQLRFEEIGEGYVEITTIPDFYYNIFKNYVTEDYNEYLYLISEENKSLYSADAGLAITFKELGDRIISWENFIKKYPKSELVKEVKLFLKNYQYDYIFGLDNTLTFERDFKNQTETNKKILYINDENNEEFKRYLKLYPNSPTSKLINLFIENYKDKQEEEVFKLIRNEINKN</sequence>
<dbReference type="RefSeq" id="WP_210646414.1">
    <property type="nucleotide sequence ID" value="NZ_JAGFBU010000004.1"/>
</dbReference>
<evidence type="ECO:0000313" key="1">
    <source>
        <dbReference type="EMBL" id="MBP4142567.1"/>
    </source>
</evidence>